<dbReference type="Gene3D" id="3.40.30.10">
    <property type="entry name" value="Glutaredoxin"/>
    <property type="match status" value="1"/>
</dbReference>
<evidence type="ECO:0000259" key="1">
    <source>
        <dbReference type="SMART" id="SM01248"/>
    </source>
</evidence>
<name>A0A5Q4VD27_9BACT</name>
<dbReference type="Proteomes" id="UP000321899">
    <property type="component" value="Unassembled WGS sequence"/>
</dbReference>
<dbReference type="EMBL" id="VDMB01000008">
    <property type="protein sequence ID" value="TYT74826.1"/>
    <property type="molecule type" value="Genomic_DNA"/>
</dbReference>
<dbReference type="GO" id="GO:0048511">
    <property type="term" value="P:rhythmic process"/>
    <property type="evidence" value="ECO:0007669"/>
    <property type="project" value="InterPro"/>
</dbReference>
<dbReference type="SUPFAM" id="SSF52833">
    <property type="entry name" value="Thioredoxin-like"/>
    <property type="match status" value="1"/>
</dbReference>
<gene>
    <name evidence="2" type="ORF">FIM25_08240</name>
</gene>
<comment type="caution">
    <text evidence="2">The sequence shown here is derived from an EMBL/GenBank/DDBJ whole genome shotgun (WGS) entry which is preliminary data.</text>
</comment>
<accession>A0A5Q4VD27</accession>
<dbReference type="OrthoDB" id="5419931at2"/>
<evidence type="ECO:0000313" key="2">
    <source>
        <dbReference type="EMBL" id="TYT74826.1"/>
    </source>
</evidence>
<dbReference type="InterPro" id="IPR011649">
    <property type="entry name" value="KaiB_domain"/>
</dbReference>
<dbReference type="InterPro" id="IPR036249">
    <property type="entry name" value="Thioredoxin-like_sf"/>
</dbReference>
<evidence type="ECO:0000313" key="3">
    <source>
        <dbReference type="Proteomes" id="UP000321899"/>
    </source>
</evidence>
<proteinExistence type="predicted"/>
<feature type="domain" description="KaiB" evidence="1">
    <location>
        <begin position="106"/>
        <end position="168"/>
    </location>
</feature>
<reference evidence="2 3" key="1">
    <citation type="submission" date="2019-06" db="EMBL/GenBank/DDBJ databases">
        <title>Desulfobotulus mexicanus sp. nov., a novel sulfate-reducing bacterium isolated from the sediment of an alkaline crater lake in Mexico.</title>
        <authorList>
            <person name="Hirschler-Rea A."/>
        </authorList>
    </citation>
    <scope>NUCLEOTIDE SEQUENCE [LARGE SCALE GENOMIC DNA]</scope>
    <source>
        <strain evidence="2 3">PAR22N</strain>
    </source>
</reference>
<dbReference type="InterPro" id="IPR012336">
    <property type="entry name" value="Thioredoxin-like_fold"/>
</dbReference>
<sequence length="313" mass="34132">MMEKDQGAKDGRSSRGSLCIRLLGKGGSEHSVKEYIDSFLGGIKSGGSVFSGGEDGGCPGFSLENRGLIFRGIPGKREEGILLDYLTGSYQKIYSAPDMMEPALLRLFVSGHCPHCPGALRMLLGFLDNGLISLEVVSVDHCPDMASDYQVMAVPTLMLAGKEDIFRWTGHLNGKDIEDALCGVNPQLLSEESLLNILESGDAQRLVAMMQAENLILPNFYNLLIHEKWTVRLGAMVASESIILASPDLGEELLEWVWEKRESLDDAVMGDMVYLMGFGRPSLWKPRLASLMSLSGVDIREAIEDAMAALEAS</sequence>
<organism evidence="2 3">
    <name type="scientific">Desulfobotulus mexicanus</name>
    <dbReference type="NCBI Taxonomy" id="2586642"/>
    <lineage>
        <taxon>Bacteria</taxon>
        <taxon>Pseudomonadati</taxon>
        <taxon>Thermodesulfobacteriota</taxon>
        <taxon>Desulfobacteria</taxon>
        <taxon>Desulfobacterales</taxon>
        <taxon>Desulfobacteraceae</taxon>
        <taxon>Desulfobotulus</taxon>
    </lineage>
</organism>
<dbReference type="SMART" id="SM01248">
    <property type="entry name" value="KaiB"/>
    <property type="match status" value="1"/>
</dbReference>
<protein>
    <recommendedName>
        <fullName evidence="1">KaiB domain-containing protein</fullName>
    </recommendedName>
</protein>
<dbReference type="RefSeq" id="WP_139448147.1">
    <property type="nucleotide sequence ID" value="NZ_VDMB01000008.1"/>
</dbReference>
<dbReference type="Pfam" id="PF13192">
    <property type="entry name" value="Thioredoxin_3"/>
    <property type="match status" value="1"/>
</dbReference>
<dbReference type="AlphaFoldDB" id="A0A5Q4VD27"/>
<keyword evidence="3" id="KW-1185">Reference proteome</keyword>